<evidence type="ECO:0000313" key="3">
    <source>
        <dbReference type="Proteomes" id="UP000092666"/>
    </source>
</evidence>
<gene>
    <name evidence="2" type="ORF">I316_00831</name>
</gene>
<evidence type="ECO:0000256" key="1">
    <source>
        <dbReference type="SAM" id="MobiDB-lite"/>
    </source>
</evidence>
<feature type="region of interest" description="Disordered" evidence="1">
    <location>
        <begin position="32"/>
        <end position="72"/>
    </location>
</feature>
<feature type="compositionally biased region" description="Basic and acidic residues" evidence="1">
    <location>
        <begin position="39"/>
        <end position="53"/>
    </location>
</feature>
<organism evidence="2 3">
    <name type="scientific">Kwoniella heveanensis BCC8398</name>
    <dbReference type="NCBI Taxonomy" id="1296120"/>
    <lineage>
        <taxon>Eukaryota</taxon>
        <taxon>Fungi</taxon>
        <taxon>Dikarya</taxon>
        <taxon>Basidiomycota</taxon>
        <taxon>Agaricomycotina</taxon>
        <taxon>Tremellomycetes</taxon>
        <taxon>Tremellales</taxon>
        <taxon>Cryptococcaceae</taxon>
        <taxon>Kwoniella</taxon>
    </lineage>
</organism>
<sequence>MHTHQRHRLKLKTSITEVASAALYYSNPYAPHHAQSQEATHHPDNSDPAGTRRAEHRSRSSSPRTAAHVRDSEEGAGLEILAMAGAALFGALAADALGRRHQRGSEPPDAAIGVPAETMSPVTIRTTQSSPASTTLTDATSVLPGDVHTLHSSQAGVESTSDVTIQVTFSTESQADEKRHEELTQGVTREGEDKRSLSDMDKAFQGVR</sequence>
<dbReference type="Proteomes" id="UP000092666">
    <property type="component" value="Unassembled WGS sequence"/>
</dbReference>
<reference evidence="3" key="2">
    <citation type="submission" date="2013-12" db="EMBL/GenBank/DDBJ databases">
        <title>Evolution of pathogenesis and genome organization in the Tremellales.</title>
        <authorList>
            <person name="Cuomo C."/>
            <person name="Litvintseva A."/>
            <person name="Heitman J."/>
            <person name="Chen Y."/>
            <person name="Sun S."/>
            <person name="Springer D."/>
            <person name="Dromer F."/>
            <person name="Young S."/>
            <person name="Zeng Q."/>
            <person name="Chapman S."/>
            <person name="Gujja S."/>
            <person name="Saif S."/>
            <person name="Birren B."/>
        </authorList>
    </citation>
    <scope>NUCLEOTIDE SEQUENCE [LARGE SCALE GENOMIC DNA]</scope>
    <source>
        <strain evidence="3">BCC8398</strain>
    </source>
</reference>
<keyword evidence="3" id="KW-1185">Reference proteome</keyword>
<reference evidence="2 3" key="1">
    <citation type="submission" date="2013-07" db="EMBL/GenBank/DDBJ databases">
        <title>The Genome Sequence of Cryptococcus heveanensis BCC8398.</title>
        <authorList>
            <consortium name="The Broad Institute Genome Sequencing Platform"/>
            <person name="Cuomo C."/>
            <person name="Litvintseva A."/>
            <person name="Chen Y."/>
            <person name="Heitman J."/>
            <person name="Sun S."/>
            <person name="Springer D."/>
            <person name="Dromer F."/>
            <person name="Young S.K."/>
            <person name="Zeng Q."/>
            <person name="Gargeya S."/>
            <person name="Fitzgerald M."/>
            <person name="Abouelleil A."/>
            <person name="Alvarado L."/>
            <person name="Berlin A.M."/>
            <person name="Chapman S.B."/>
            <person name="Dewar J."/>
            <person name="Goldberg J."/>
            <person name="Griggs A."/>
            <person name="Gujja S."/>
            <person name="Hansen M."/>
            <person name="Howarth C."/>
            <person name="Imamovic A."/>
            <person name="Larimer J."/>
            <person name="McCowan C."/>
            <person name="Murphy C."/>
            <person name="Pearson M."/>
            <person name="Priest M."/>
            <person name="Roberts A."/>
            <person name="Saif S."/>
            <person name="Shea T."/>
            <person name="Sykes S."/>
            <person name="Wortman J."/>
            <person name="Nusbaum C."/>
            <person name="Birren B."/>
        </authorList>
    </citation>
    <scope>NUCLEOTIDE SEQUENCE [LARGE SCALE GENOMIC DNA]</scope>
    <source>
        <strain evidence="2 3">BCC8398</strain>
    </source>
</reference>
<dbReference type="AlphaFoldDB" id="A0A1B9H358"/>
<feature type="region of interest" description="Disordered" evidence="1">
    <location>
        <begin position="170"/>
        <end position="208"/>
    </location>
</feature>
<feature type="compositionally biased region" description="Basic and acidic residues" evidence="1">
    <location>
        <begin position="175"/>
        <end position="202"/>
    </location>
</feature>
<proteinExistence type="predicted"/>
<protein>
    <submittedName>
        <fullName evidence="2">Uncharacterized protein</fullName>
    </submittedName>
</protein>
<accession>A0A1B9H358</accession>
<dbReference type="EMBL" id="KV700122">
    <property type="protein sequence ID" value="OCF37704.1"/>
    <property type="molecule type" value="Genomic_DNA"/>
</dbReference>
<name>A0A1B9H358_9TREE</name>
<evidence type="ECO:0000313" key="2">
    <source>
        <dbReference type="EMBL" id="OCF37704.1"/>
    </source>
</evidence>